<proteinExistence type="inferred from homology"/>
<accession>A0A848KKM2</accession>
<dbReference type="PRINTS" id="PR00385">
    <property type="entry name" value="P450"/>
</dbReference>
<dbReference type="PRINTS" id="PR00465">
    <property type="entry name" value="EP450IV"/>
</dbReference>
<protein>
    <submittedName>
        <fullName evidence="10">Cytochrome P450</fullName>
    </submittedName>
</protein>
<dbReference type="InterPro" id="IPR001128">
    <property type="entry name" value="Cyt_P450"/>
</dbReference>
<reference evidence="10 11" key="1">
    <citation type="submission" date="2019-05" db="EMBL/GenBank/DDBJ databases">
        <authorList>
            <person name="Lee S.D."/>
        </authorList>
    </citation>
    <scope>NUCLEOTIDE SEQUENCE [LARGE SCALE GENOMIC DNA]</scope>
    <source>
        <strain evidence="10 11">YC2-7</strain>
    </source>
</reference>
<evidence type="ECO:0000256" key="4">
    <source>
        <dbReference type="ARBA" id="ARBA00022723"/>
    </source>
</evidence>
<dbReference type="GO" id="GO:0016125">
    <property type="term" value="P:sterol metabolic process"/>
    <property type="evidence" value="ECO:0007669"/>
    <property type="project" value="TreeGrafter"/>
</dbReference>
<dbReference type="Pfam" id="PF00067">
    <property type="entry name" value="p450"/>
    <property type="match status" value="1"/>
</dbReference>
<dbReference type="InterPro" id="IPR017972">
    <property type="entry name" value="Cyt_P450_CS"/>
</dbReference>
<reference evidence="10 11" key="2">
    <citation type="submission" date="2020-06" db="EMBL/GenBank/DDBJ databases">
        <title>Antribacter stalactiti gen. nov., sp. nov., a new member of the family Nacardiaceae isolated from a cave.</title>
        <authorList>
            <person name="Kim I.S."/>
        </authorList>
    </citation>
    <scope>NUCLEOTIDE SEQUENCE [LARGE SCALE GENOMIC DNA]</scope>
    <source>
        <strain evidence="10 11">YC2-7</strain>
    </source>
</reference>
<keyword evidence="11" id="KW-1185">Reference proteome</keyword>
<dbReference type="Proteomes" id="UP000535543">
    <property type="component" value="Unassembled WGS sequence"/>
</dbReference>
<evidence type="ECO:0000313" key="11">
    <source>
        <dbReference type="Proteomes" id="UP000535543"/>
    </source>
</evidence>
<keyword evidence="7 9" id="KW-0503">Monooxygenase</keyword>
<dbReference type="GO" id="GO:0016705">
    <property type="term" value="F:oxidoreductase activity, acting on paired donors, with incorporation or reduction of molecular oxygen"/>
    <property type="evidence" value="ECO:0007669"/>
    <property type="project" value="InterPro"/>
</dbReference>
<evidence type="ECO:0000256" key="1">
    <source>
        <dbReference type="ARBA" id="ARBA00001971"/>
    </source>
</evidence>
<dbReference type="InterPro" id="IPR036396">
    <property type="entry name" value="Cyt_P450_sf"/>
</dbReference>
<evidence type="ECO:0000256" key="9">
    <source>
        <dbReference type="RuleBase" id="RU000461"/>
    </source>
</evidence>
<sequence>MNIRTMSRRIVDGARDVSLRVPPRPRPLTASPPNGLKAVPGERGLPLAGHLLGGLLDAPALQMQLYRRHGAVSWTHAFGMRAIMVAGAEATHAVMLNKDQSFANDLGRFFEPFFHRGLLLLDFDEHFAHRRLMNVAFTRARLARYTEIVTTVSADEVTKWPAGEQVLAYPAVKQLSLDLIAEIFMTGSLGAERTRLLDAMLDCTDGRLAAIRLPMPGGKYRAGVRGRQALQQYYRNAIAERRSRPRDDFLSTMISAGFDDDDIVNHMIFLIMAGHDTTATTAATAVYHLGKNPEWQQRAREESLARGDAALDLVGLEKLTTLDLVVKEALRLTAPVPSLMRKSVKDTEIAGFFIPKDHLIMVCDGVNHHLEEFWTDPAIFDPSRFAAPRREDNSHRMAWIPFGAGVHKCIGINLGTIQLVGMLDALVRRFSWTLPQDYEIPWGQPSLPYPVDGLPVTFRPM</sequence>
<dbReference type="EMBL" id="VCQU01000012">
    <property type="protein sequence ID" value="NMN98819.1"/>
    <property type="molecule type" value="Genomic_DNA"/>
</dbReference>
<evidence type="ECO:0000256" key="5">
    <source>
        <dbReference type="ARBA" id="ARBA00023002"/>
    </source>
</evidence>
<dbReference type="GO" id="GO:0005506">
    <property type="term" value="F:iron ion binding"/>
    <property type="evidence" value="ECO:0007669"/>
    <property type="project" value="InterPro"/>
</dbReference>
<dbReference type="GO" id="GO:0020037">
    <property type="term" value="F:heme binding"/>
    <property type="evidence" value="ECO:0007669"/>
    <property type="project" value="InterPro"/>
</dbReference>
<keyword evidence="3 8" id="KW-0349">Heme</keyword>
<dbReference type="InterPro" id="IPR002403">
    <property type="entry name" value="Cyt_P450_E_grp-IV"/>
</dbReference>
<evidence type="ECO:0000256" key="7">
    <source>
        <dbReference type="ARBA" id="ARBA00023033"/>
    </source>
</evidence>
<evidence type="ECO:0000256" key="3">
    <source>
        <dbReference type="ARBA" id="ARBA00022617"/>
    </source>
</evidence>
<evidence type="ECO:0000256" key="2">
    <source>
        <dbReference type="ARBA" id="ARBA00010617"/>
    </source>
</evidence>
<dbReference type="SUPFAM" id="SSF48264">
    <property type="entry name" value="Cytochrome P450"/>
    <property type="match status" value="1"/>
</dbReference>
<dbReference type="Gene3D" id="1.10.630.10">
    <property type="entry name" value="Cytochrome P450"/>
    <property type="match status" value="1"/>
</dbReference>
<dbReference type="PANTHER" id="PTHR24286:SF24">
    <property type="entry name" value="LANOSTEROL 14-ALPHA DEMETHYLASE"/>
    <property type="match status" value="1"/>
</dbReference>
<comment type="cofactor">
    <cofactor evidence="1 8">
        <name>heme</name>
        <dbReference type="ChEBI" id="CHEBI:30413"/>
    </cofactor>
</comment>
<evidence type="ECO:0000256" key="6">
    <source>
        <dbReference type="ARBA" id="ARBA00023004"/>
    </source>
</evidence>
<evidence type="ECO:0000313" key="10">
    <source>
        <dbReference type="EMBL" id="NMN98819.1"/>
    </source>
</evidence>
<feature type="binding site" description="axial binding residue" evidence="8">
    <location>
        <position position="409"/>
    </location>
    <ligand>
        <name>heme</name>
        <dbReference type="ChEBI" id="CHEBI:30413"/>
    </ligand>
    <ligandPart>
        <name>Fe</name>
        <dbReference type="ChEBI" id="CHEBI:18248"/>
    </ligandPart>
</feature>
<comment type="similarity">
    <text evidence="2 9">Belongs to the cytochrome P450 family.</text>
</comment>
<dbReference type="PANTHER" id="PTHR24286">
    <property type="entry name" value="CYTOCHROME P450 26"/>
    <property type="match status" value="1"/>
</dbReference>
<organism evidence="10 11">
    <name type="scientific">Antrihabitans stalactiti</name>
    <dbReference type="NCBI Taxonomy" id="2584121"/>
    <lineage>
        <taxon>Bacteria</taxon>
        <taxon>Bacillati</taxon>
        <taxon>Actinomycetota</taxon>
        <taxon>Actinomycetes</taxon>
        <taxon>Mycobacteriales</taxon>
        <taxon>Nocardiaceae</taxon>
        <taxon>Antrihabitans</taxon>
    </lineage>
</organism>
<comment type="caution">
    <text evidence="10">The sequence shown here is derived from an EMBL/GenBank/DDBJ whole genome shotgun (WGS) entry which is preliminary data.</text>
</comment>
<dbReference type="GO" id="GO:0004497">
    <property type="term" value="F:monooxygenase activity"/>
    <property type="evidence" value="ECO:0007669"/>
    <property type="project" value="UniProtKB-KW"/>
</dbReference>
<dbReference type="AlphaFoldDB" id="A0A848KKM2"/>
<keyword evidence="4 8" id="KW-0479">Metal-binding</keyword>
<name>A0A848KKM2_9NOCA</name>
<dbReference type="PROSITE" id="PS00086">
    <property type="entry name" value="CYTOCHROME_P450"/>
    <property type="match status" value="1"/>
</dbReference>
<keyword evidence="6 8" id="KW-0408">Iron</keyword>
<evidence type="ECO:0000256" key="8">
    <source>
        <dbReference type="PIRSR" id="PIRSR602403-1"/>
    </source>
</evidence>
<keyword evidence="5 9" id="KW-0560">Oxidoreductase</keyword>
<gene>
    <name evidence="10" type="ORF">FGL95_27670</name>
</gene>